<evidence type="ECO:0000256" key="17">
    <source>
        <dbReference type="ARBA" id="ARBA00023221"/>
    </source>
</evidence>
<evidence type="ECO:0000256" key="18">
    <source>
        <dbReference type="ARBA" id="ARBA00023229"/>
    </source>
</evidence>
<organism evidence="21 22">
    <name type="scientific">Tetrapisispora phaffii (strain ATCC 24235 / CBS 4417 / NBRC 1672 / NRRL Y-8282 / UCD 70-5)</name>
    <name type="common">Yeast</name>
    <name type="synonym">Fabospora phaffii</name>
    <dbReference type="NCBI Taxonomy" id="1071381"/>
    <lineage>
        <taxon>Eukaryota</taxon>
        <taxon>Fungi</taxon>
        <taxon>Dikarya</taxon>
        <taxon>Ascomycota</taxon>
        <taxon>Saccharomycotina</taxon>
        <taxon>Saccharomycetes</taxon>
        <taxon>Saccharomycetales</taxon>
        <taxon>Saccharomycetaceae</taxon>
        <taxon>Tetrapisispora</taxon>
    </lineage>
</organism>
<comment type="catalytic activity">
    <reaction evidence="20">
        <text>2 (2E,6E)-farnesyl diphosphate + NADPH + H(+) = squalene + 2 diphosphate + NADP(+)</text>
        <dbReference type="Rhea" id="RHEA:32295"/>
        <dbReference type="ChEBI" id="CHEBI:15378"/>
        <dbReference type="ChEBI" id="CHEBI:15440"/>
        <dbReference type="ChEBI" id="CHEBI:33019"/>
        <dbReference type="ChEBI" id="CHEBI:57783"/>
        <dbReference type="ChEBI" id="CHEBI:58349"/>
        <dbReference type="ChEBI" id="CHEBI:175763"/>
        <dbReference type="EC" id="2.5.1.21"/>
    </reaction>
</comment>
<dbReference type="GO" id="GO:0006696">
    <property type="term" value="P:ergosterol biosynthetic process"/>
    <property type="evidence" value="ECO:0007669"/>
    <property type="project" value="EnsemblFungi"/>
</dbReference>
<evidence type="ECO:0000256" key="6">
    <source>
        <dbReference type="ARBA" id="ARBA00022516"/>
    </source>
</evidence>
<comment type="similarity">
    <text evidence="4 20">Belongs to the phytoene/squalene synthase family.</text>
</comment>
<keyword evidence="13" id="KW-0756">Sterol biosynthesis</keyword>
<accession>G8BXB6</accession>
<evidence type="ECO:0000256" key="10">
    <source>
        <dbReference type="ARBA" id="ARBA00022857"/>
    </source>
</evidence>
<evidence type="ECO:0000313" key="21">
    <source>
        <dbReference type="EMBL" id="CCE64544.1"/>
    </source>
</evidence>
<keyword evidence="11" id="KW-0752">Steroid biosynthesis</keyword>
<keyword evidence="17" id="KW-0753">Steroid metabolism</keyword>
<dbReference type="GeneID" id="11534687"/>
<evidence type="ECO:0000256" key="3">
    <source>
        <dbReference type="ARBA" id="ARBA00005057"/>
    </source>
</evidence>
<dbReference type="OMA" id="GEACQLM"/>
<dbReference type="RefSeq" id="XP_003686978.1">
    <property type="nucleotide sequence ID" value="XM_003686930.1"/>
</dbReference>
<evidence type="ECO:0000256" key="19">
    <source>
        <dbReference type="ARBA" id="ARBA00023268"/>
    </source>
</evidence>
<dbReference type="InterPro" id="IPR006449">
    <property type="entry name" value="Squal_synth-like"/>
</dbReference>
<sequence>MGKLGELLAHPVELKSALILKFIRQPLYSNEASMSADVKKCYELLTKTSRSFAAVIMELHPELRNAVAIFYLILRALDTIEDDMTIDVDEKVRLLEEFDGKLDTLDWSFNGNGPNEKDRDVLVEFPYILREYHNLKPEYQQVIKKITKEMAKGMVKYVLDAEFTLNGVATVQDYDMYCHYVAGLVGDGLTELIVLANFGSPSLYESDGNSKLFESMGLFLQKTNIIRDYAEDLRDGRTFWPKEIWAQHTDKLASLATDADNGVACINHLVLNALSHVEDVLTYLSLIEEQSSFQFCAIPQVMAIATLSLVFNNATVLQKNVKIRKGETCYLILKSRTLKGCVEIFTYYLRQIKQSLQVNDPNYLKINIQIARIEQYIEEMYQDNLPENVAPIKTPVYLSTSKRTVQDNKVVPVIEEENYKFNIGLTILMTLAFAIVHRLMK</sequence>
<dbReference type="PROSITE" id="PS01045">
    <property type="entry name" value="SQUALEN_PHYTOEN_SYN_2"/>
    <property type="match status" value="1"/>
</dbReference>
<dbReference type="Gene3D" id="1.10.600.10">
    <property type="entry name" value="Farnesyl Diphosphate Synthase"/>
    <property type="match status" value="1"/>
</dbReference>
<keyword evidence="10" id="KW-0521">NADP</keyword>
<dbReference type="InterPro" id="IPR019845">
    <property type="entry name" value="Squalene/phytoene_synthase_CS"/>
</dbReference>
<evidence type="ECO:0000256" key="14">
    <source>
        <dbReference type="ARBA" id="ARBA00023098"/>
    </source>
</evidence>
<keyword evidence="15" id="KW-0472">Membrane</keyword>
<evidence type="ECO:0000256" key="11">
    <source>
        <dbReference type="ARBA" id="ARBA00022955"/>
    </source>
</evidence>
<dbReference type="InterPro" id="IPR033904">
    <property type="entry name" value="Trans_IPPS_HH"/>
</dbReference>
<dbReference type="STRING" id="1071381.G8BXB6"/>
<keyword evidence="14" id="KW-0443">Lipid metabolism</keyword>
<dbReference type="GO" id="GO:0008299">
    <property type="term" value="P:isoprenoid biosynthetic process"/>
    <property type="evidence" value="ECO:0007669"/>
    <property type="project" value="UniProtKB-KW"/>
</dbReference>
<evidence type="ECO:0000256" key="16">
    <source>
        <dbReference type="ARBA" id="ARBA00023166"/>
    </source>
</evidence>
<dbReference type="KEGG" id="tpf:TPHA_0I00370"/>
<name>G8BXB6_TETPH</name>
<keyword evidence="12" id="KW-1133">Transmembrane helix</keyword>
<dbReference type="PANTHER" id="PTHR11626">
    <property type="entry name" value="FARNESYL-DIPHOSPHATE FARNESYLTRANSFERASE"/>
    <property type="match status" value="1"/>
</dbReference>
<evidence type="ECO:0000256" key="5">
    <source>
        <dbReference type="ARBA" id="ARBA00012373"/>
    </source>
</evidence>
<dbReference type="CDD" id="cd00683">
    <property type="entry name" value="Trans_IPPS_HH"/>
    <property type="match status" value="1"/>
</dbReference>
<dbReference type="EC" id="2.5.1.21" evidence="5 20"/>
<comment type="pathway">
    <text evidence="3 20">Terpene metabolism; lanosterol biosynthesis; lanosterol from farnesyl diphosphate: step 1/3.</text>
</comment>
<dbReference type="PROSITE" id="PS01044">
    <property type="entry name" value="SQUALEN_PHYTOEN_SYN_1"/>
    <property type="match status" value="1"/>
</dbReference>
<keyword evidence="16" id="KW-1207">Sterol metabolism</keyword>
<proteinExistence type="inferred from homology"/>
<evidence type="ECO:0000313" key="22">
    <source>
        <dbReference type="Proteomes" id="UP000005666"/>
    </source>
</evidence>
<comment type="function">
    <text evidence="20">Catalyzes the condensation of 2 farnesyl pyrophosphate (FPP) moieties to form squalene.</text>
</comment>
<comment type="subcellular location">
    <subcellularLocation>
        <location evidence="2">Membrane</location>
    </subcellularLocation>
</comment>
<keyword evidence="7 20" id="KW-0808">Transferase</keyword>
<dbReference type="GO" id="GO:0051996">
    <property type="term" value="F:squalene synthase [NAD(P)H] activity"/>
    <property type="evidence" value="ECO:0007669"/>
    <property type="project" value="UniProtKB-UniRule"/>
</dbReference>
<dbReference type="GO" id="GO:0005789">
    <property type="term" value="C:endoplasmic reticulum membrane"/>
    <property type="evidence" value="ECO:0007669"/>
    <property type="project" value="TreeGrafter"/>
</dbReference>
<dbReference type="OrthoDB" id="431150at2759"/>
<comment type="cofactor">
    <cofactor evidence="1 20">
        <name>Mg(2+)</name>
        <dbReference type="ChEBI" id="CHEBI:18420"/>
    </cofactor>
</comment>
<evidence type="ECO:0000256" key="7">
    <source>
        <dbReference type="ARBA" id="ARBA00022679"/>
    </source>
</evidence>
<keyword evidence="18" id="KW-0414">Isoprene biosynthesis</keyword>
<keyword evidence="6" id="KW-0444">Lipid biosynthesis</keyword>
<dbReference type="Proteomes" id="UP000005666">
    <property type="component" value="Chromosome 9"/>
</dbReference>
<dbReference type="UniPathway" id="UPA00767">
    <property type="reaction ID" value="UER00751"/>
</dbReference>
<evidence type="ECO:0000256" key="12">
    <source>
        <dbReference type="ARBA" id="ARBA00022989"/>
    </source>
</evidence>
<evidence type="ECO:0000256" key="8">
    <source>
        <dbReference type="ARBA" id="ARBA00022692"/>
    </source>
</evidence>
<dbReference type="InterPro" id="IPR002060">
    <property type="entry name" value="Squ/phyt_synthse"/>
</dbReference>
<dbReference type="SUPFAM" id="SSF48576">
    <property type="entry name" value="Terpenoid synthases"/>
    <property type="match status" value="1"/>
</dbReference>
<dbReference type="HOGENOM" id="CLU_031981_2_1_1"/>
<dbReference type="EMBL" id="HE612864">
    <property type="protein sequence ID" value="CCE64544.1"/>
    <property type="molecule type" value="Genomic_DNA"/>
</dbReference>
<dbReference type="GO" id="GO:0045338">
    <property type="term" value="P:farnesyl diphosphate metabolic process"/>
    <property type="evidence" value="ECO:0007669"/>
    <property type="project" value="InterPro"/>
</dbReference>
<comment type="catalytic activity">
    <reaction evidence="20">
        <text>2 (2E,6E)-farnesyl diphosphate + NADH + H(+) = squalene + 2 diphosphate + NAD(+)</text>
        <dbReference type="Rhea" id="RHEA:32299"/>
        <dbReference type="ChEBI" id="CHEBI:15378"/>
        <dbReference type="ChEBI" id="CHEBI:15440"/>
        <dbReference type="ChEBI" id="CHEBI:33019"/>
        <dbReference type="ChEBI" id="CHEBI:57540"/>
        <dbReference type="ChEBI" id="CHEBI:57945"/>
        <dbReference type="ChEBI" id="CHEBI:175763"/>
        <dbReference type="EC" id="2.5.1.21"/>
    </reaction>
</comment>
<keyword evidence="8" id="KW-0812">Transmembrane</keyword>
<dbReference type="Pfam" id="PF00494">
    <property type="entry name" value="SQS_PSY"/>
    <property type="match status" value="1"/>
</dbReference>
<keyword evidence="19" id="KW-0511">Multifunctional enzyme</keyword>
<dbReference type="eggNOG" id="KOG1459">
    <property type="taxonomic scope" value="Eukaryota"/>
</dbReference>
<dbReference type="PANTHER" id="PTHR11626:SF2">
    <property type="entry name" value="SQUALENE SYNTHASE"/>
    <property type="match status" value="1"/>
</dbReference>
<evidence type="ECO:0000256" key="1">
    <source>
        <dbReference type="ARBA" id="ARBA00001946"/>
    </source>
</evidence>
<gene>
    <name evidence="21" type="primary">TPHA0I00370</name>
    <name evidence="21" type="ordered locus">TPHA_0I00370</name>
</gene>
<dbReference type="GO" id="GO:0055056">
    <property type="term" value="F:D-glucose transmembrane transporter activity"/>
    <property type="evidence" value="ECO:0007669"/>
    <property type="project" value="UniProtKB-UniRule"/>
</dbReference>
<evidence type="ECO:0000256" key="20">
    <source>
        <dbReference type="RuleBase" id="RU368088"/>
    </source>
</evidence>
<dbReference type="InterPro" id="IPR008949">
    <property type="entry name" value="Isoprenoid_synthase_dom_sf"/>
</dbReference>
<dbReference type="SFLD" id="SFLDS00005">
    <property type="entry name" value="Isoprenoid_Synthase_Type_I"/>
    <property type="match status" value="1"/>
</dbReference>
<evidence type="ECO:0000256" key="2">
    <source>
        <dbReference type="ARBA" id="ARBA00004370"/>
    </source>
</evidence>
<dbReference type="FunFam" id="1.10.600.10:FF:000003">
    <property type="entry name" value="Farnesyl-diphosphate farnesyltransferase 1"/>
    <property type="match status" value="1"/>
</dbReference>
<protein>
    <recommendedName>
        <fullName evidence="5 20">Squalene synthase</fullName>
        <shortName evidence="20">SQS</shortName>
        <shortName evidence="20">SS</shortName>
        <ecNumber evidence="5 20">2.5.1.21</ecNumber>
    </recommendedName>
</protein>
<keyword evidence="9" id="KW-0460">Magnesium</keyword>
<evidence type="ECO:0000256" key="13">
    <source>
        <dbReference type="ARBA" id="ARBA00023011"/>
    </source>
</evidence>
<evidence type="ECO:0000256" key="9">
    <source>
        <dbReference type="ARBA" id="ARBA00022842"/>
    </source>
</evidence>
<reference evidence="21 22" key="1">
    <citation type="journal article" date="2011" name="Proc. Natl. Acad. Sci. U.S.A.">
        <title>Evolutionary erosion of yeast sex chromosomes by mating-type switching accidents.</title>
        <authorList>
            <person name="Gordon J.L."/>
            <person name="Armisen D."/>
            <person name="Proux-Wera E."/>
            <person name="Oheigeartaigh S.S."/>
            <person name="Byrne K.P."/>
            <person name="Wolfe K.H."/>
        </authorList>
    </citation>
    <scope>NUCLEOTIDE SEQUENCE [LARGE SCALE GENOMIC DNA]</scope>
    <source>
        <strain evidence="22">ATCC 24235 / CBS 4417 / NBRC 1672 / NRRL Y-8282 / UCD 70-5</strain>
    </source>
</reference>
<dbReference type="InterPro" id="IPR044844">
    <property type="entry name" value="Trans_IPPS_euk-type"/>
</dbReference>
<dbReference type="AlphaFoldDB" id="G8BXB6"/>
<evidence type="ECO:0000256" key="4">
    <source>
        <dbReference type="ARBA" id="ARBA00006251"/>
    </source>
</evidence>
<dbReference type="NCBIfam" id="TIGR01559">
    <property type="entry name" value="squal_synth"/>
    <property type="match status" value="1"/>
</dbReference>
<dbReference type="SFLD" id="SFLDG01018">
    <property type="entry name" value="Squalene/Phytoene_Synthase_Lik"/>
    <property type="match status" value="1"/>
</dbReference>
<keyword evidence="22" id="KW-1185">Reference proteome</keyword>
<evidence type="ECO:0000256" key="15">
    <source>
        <dbReference type="ARBA" id="ARBA00023136"/>
    </source>
</evidence>